<dbReference type="SMART" id="SM00448">
    <property type="entry name" value="REC"/>
    <property type="match status" value="1"/>
</dbReference>
<feature type="domain" description="HPt" evidence="15">
    <location>
        <begin position="628"/>
        <end position="735"/>
    </location>
</feature>
<feature type="modified residue" description="Phosphohistidine" evidence="9">
    <location>
        <position position="1416"/>
    </location>
</feature>
<dbReference type="SUPFAM" id="SSF52172">
    <property type="entry name" value="CheY-like"/>
    <property type="match status" value="1"/>
</dbReference>
<dbReference type="Pfam" id="PF26379">
    <property type="entry name" value="FimL_2nd"/>
    <property type="match status" value="1"/>
</dbReference>
<dbReference type="PROSITE" id="PS50109">
    <property type="entry name" value="HIS_KIN"/>
    <property type="match status" value="1"/>
</dbReference>
<gene>
    <name evidence="16" type="ORF">Kalk_12990</name>
</gene>
<dbReference type="PRINTS" id="PR00344">
    <property type="entry name" value="BCTRLSENSOR"/>
</dbReference>
<evidence type="ECO:0000259" key="15">
    <source>
        <dbReference type="PROSITE" id="PS50894"/>
    </source>
</evidence>
<dbReference type="KEGG" id="kak:Kalk_12990"/>
<feature type="domain" description="HPt" evidence="15">
    <location>
        <begin position="1369"/>
        <end position="1480"/>
    </location>
</feature>
<dbReference type="PANTHER" id="PTHR43395">
    <property type="entry name" value="SENSOR HISTIDINE KINASE CHEA"/>
    <property type="match status" value="1"/>
</dbReference>
<feature type="domain" description="HPt" evidence="15">
    <location>
        <begin position="792"/>
        <end position="899"/>
    </location>
</feature>
<dbReference type="PROSITE" id="PS50110">
    <property type="entry name" value="RESPONSE_REGULATORY"/>
    <property type="match status" value="1"/>
</dbReference>
<dbReference type="InterPro" id="IPR058661">
    <property type="entry name" value="FimL_2nd"/>
</dbReference>
<dbReference type="SUPFAM" id="SSF47226">
    <property type="entry name" value="Histidine-containing phosphotransfer domain, HPT domain"/>
    <property type="match status" value="7"/>
</dbReference>
<dbReference type="Pfam" id="PF01627">
    <property type="entry name" value="Hpt"/>
    <property type="match status" value="4"/>
</dbReference>
<dbReference type="SMART" id="SM00073">
    <property type="entry name" value="HPT"/>
    <property type="match status" value="3"/>
</dbReference>
<dbReference type="PROSITE" id="PS50851">
    <property type="entry name" value="CHEW"/>
    <property type="match status" value="1"/>
</dbReference>
<dbReference type="RefSeq" id="WP_101894660.1">
    <property type="nucleotide sequence ID" value="NZ_CP022684.1"/>
</dbReference>
<evidence type="ECO:0000256" key="3">
    <source>
        <dbReference type="ARBA" id="ARBA00021495"/>
    </source>
</evidence>
<dbReference type="EMBL" id="CP022684">
    <property type="protein sequence ID" value="AUM13282.1"/>
    <property type="molecule type" value="Genomic_DNA"/>
</dbReference>
<evidence type="ECO:0000259" key="13">
    <source>
        <dbReference type="PROSITE" id="PS50110"/>
    </source>
</evidence>
<organism evidence="16 17">
    <name type="scientific">Ketobacter alkanivorans</name>
    <dbReference type="NCBI Taxonomy" id="1917421"/>
    <lineage>
        <taxon>Bacteria</taxon>
        <taxon>Pseudomonadati</taxon>
        <taxon>Pseudomonadota</taxon>
        <taxon>Gammaproteobacteria</taxon>
        <taxon>Pseudomonadales</taxon>
        <taxon>Ketobacteraceae</taxon>
        <taxon>Ketobacter</taxon>
    </lineage>
</organism>
<feature type="modified residue" description="Phosphohistidine" evidence="9">
    <location>
        <position position="835"/>
    </location>
</feature>
<accession>A0A2K9LLX0</accession>
<dbReference type="InterPro" id="IPR003594">
    <property type="entry name" value="HATPase_dom"/>
</dbReference>
<evidence type="ECO:0000259" key="14">
    <source>
        <dbReference type="PROSITE" id="PS50851"/>
    </source>
</evidence>
<proteinExistence type="predicted"/>
<feature type="modified residue" description="Phosphohistidine" evidence="9">
    <location>
        <position position="675"/>
    </location>
</feature>
<dbReference type="PROSITE" id="PS50894">
    <property type="entry name" value="HPT"/>
    <property type="match status" value="4"/>
</dbReference>
<dbReference type="Gene3D" id="1.20.120.160">
    <property type="entry name" value="HPT domain"/>
    <property type="match status" value="6"/>
</dbReference>
<dbReference type="SMART" id="SM00387">
    <property type="entry name" value="HATPase_c"/>
    <property type="match status" value="1"/>
</dbReference>
<dbReference type="SUPFAM" id="SSF50341">
    <property type="entry name" value="CheW-like"/>
    <property type="match status" value="1"/>
</dbReference>
<name>A0A2K9LLX0_9GAMM</name>
<evidence type="ECO:0000256" key="2">
    <source>
        <dbReference type="ARBA" id="ARBA00012438"/>
    </source>
</evidence>
<dbReference type="Proteomes" id="UP000235116">
    <property type="component" value="Chromosome"/>
</dbReference>
<dbReference type="InterPro" id="IPR002545">
    <property type="entry name" value="CheW-lke_dom"/>
</dbReference>
<evidence type="ECO:0000256" key="7">
    <source>
        <dbReference type="ARBA" id="ARBA00023012"/>
    </source>
</evidence>
<dbReference type="GO" id="GO:0005737">
    <property type="term" value="C:cytoplasm"/>
    <property type="evidence" value="ECO:0007669"/>
    <property type="project" value="InterPro"/>
</dbReference>
<dbReference type="InterPro" id="IPR005467">
    <property type="entry name" value="His_kinase_dom"/>
</dbReference>
<feature type="domain" description="CheW-like" evidence="14">
    <location>
        <begin position="1879"/>
        <end position="2018"/>
    </location>
</feature>
<feature type="modified residue" description="4-aspartylphosphate" evidence="10">
    <location>
        <position position="2093"/>
    </location>
</feature>
<comment type="catalytic activity">
    <reaction evidence="1">
        <text>ATP + protein L-histidine = ADP + protein N-phospho-L-histidine.</text>
        <dbReference type="EC" id="2.7.13.3"/>
    </reaction>
</comment>
<keyword evidence="17" id="KW-1185">Reference proteome</keyword>
<dbReference type="SUPFAM" id="SSF55874">
    <property type="entry name" value="ATPase domain of HSP90 chaperone/DNA topoisomerase II/histidine kinase"/>
    <property type="match status" value="1"/>
</dbReference>
<dbReference type="InterPro" id="IPR004358">
    <property type="entry name" value="Sig_transdc_His_kin-like_C"/>
</dbReference>
<dbReference type="Gene3D" id="2.30.30.40">
    <property type="entry name" value="SH3 Domains"/>
    <property type="match status" value="1"/>
</dbReference>
<evidence type="ECO:0000256" key="11">
    <source>
        <dbReference type="SAM" id="MobiDB-lite"/>
    </source>
</evidence>
<feature type="domain" description="HPt" evidence="15">
    <location>
        <begin position="1200"/>
        <end position="1304"/>
    </location>
</feature>
<dbReference type="InterPro" id="IPR051315">
    <property type="entry name" value="Bact_Chemotaxis_CheA"/>
</dbReference>
<evidence type="ECO:0000313" key="16">
    <source>
        <dbReference type="EMBL" id="AUM13282.1"/>
    </source>
</evidence>
<comment type="function">
    <text evidence="8">Involved in the transmission of sensory signals from the chemoreceptors to the flagellar motors. CheA is autophosphorylated; it can transfer its phosphate group to either CheB or CheY.</text>
</comment>
<dbReference type="InterPro" id="IPR036641">
    <property type="entry name" value="HPT_dom_sf"/>
</dbReference>
<dbReference type="InterPro" id="IPR004105">
    <property type="entry name" value="CheA-like_dim"/>
</dbReference>
<evidence type="ECO:0000256" key="4">
    <source>
        <dbReference type="ARBA" id="ARBA00022553"/>
    </source>
</evidence>
<keyword evidence="4 10" id="KW-0597">Phosphoprotein</keyword>
<sequence>MADQHDFQALDWVKGEIEETLKQAQQSLEAFVDNPEDSTRMRFCLTHLHQVAGTLQMVEFFGAALLAEEMENLAIALINEKVQRVDDAQEVLMKAILQLPVYLDRVKDGQRDMPVVVLPLLNDLRAARGEHLLSETALFKPDLEAGSEAAPKETVSQEALAQLPQLLKKIRQLYQFALVGLIRNQDMPTNLGYMAKSLAKLEQLYSNAPMGQLWWVSAALVEGVSRSYIELGTSVKMLFGQLDRQLKHSIDTGADRNEAVPTELLKNLLFYVGRAEGETSRIQAVKAAFKLDRALPSEDLLDNERQRLTGPDKATISSVVAALLEELSGVKETLDLFMRGQVSDSKELRAVIPVLKQISDTLAVLGVGNPRRVIVEQIDTIGHMVDSQELPDDNMLMDVAGALLYVEATLQGMASDPSSAVSGADEGDDSQFVSPEQISKARSAVIEESRSGLENAKDAISDYIGSNFDIDSLQAVPDILHSVRGGLMMVPLTHPAALLQSCISFISEQLIEARVQPDWKQLDTLADAITSVEYYLERLGDRFPGDEDILSIAEEAVAALGYPAERIDPSDMAPTLMDTESLGEEAELQSLDEQDGDDDIIQIEFTEEDLLAAGEPVAAAEPEPEDDDDLIDEEVIEIFIEEAGEVLEAIHDHLPRWKSDYDNEEALKELRRAYHTLKGSGRMVGALIVGELAWSVENMLNRVLDKTIPTNEDVTGIVERVTEVVPALVKAFEDRVKPDINVDALAAVADALAKGEVPPAIPEDLSLAASVAESVVEELPEAMEAVADDDGSAEIDPVLVDIFSQEASSHLETLKAFLAQEDTRSLNDDMLRALHTLKGSAHMAGIGPIAELASPTERFFKECHLQGVAASNDITLLLGDFVQLIEQGLVDLMSHPSAPILGSEEFLQRLNELREEKLKHAEEAAAADSGRPDPQLVSLFLAEGMDLIMDAGDVLRHWEQNPVPGDALDKLRQELRIMARSASAAQLNEVVELGMTLEELYEAAANGMITPDERFFRRAHKAHEALVNMMDFIAAGQPVVADNDIIAELQALMDQAPEVSEQLEAAEQNQIEAGLVEQEAEPELESEPEFELDINLAEDLTDDLANEQDEQESQNETAEFEINSEQSSDQPSAEQDDTGVLEFELDDTSDTEQPALEATAFEAEEFILDNAEDSDTEFSMEEIDHLEEEPEALAPQEDMVGDFDPELVEIFLEEASEILDSTAEQLQSWMEQQDNLDIVAGLQRNLHTLKGGARMSDMKEMGDLAHNLENLYEGLCMGNFTATPALFELLHQCHDRLSEMFETIQSGQQANGAEDLIGRIDDFTHGRLEPVAAPQSEPEPVPTLTVADNPFEQQAEEDTEALSALGGAGESVDTEILEIFLEEAEELTEGIDNTINTWLSERDNQEHLDEMKRLLHTLKGGARLAGLVHIGNLSHNFETFLIQSETDNVAMDDAYFAKVQTEHDKLFEQMNHLRQQGSELISSAAEDAEFAFTMDEDEPALGTTASEPAAQAAEDNVVPITPQPESFIAPKPEEMLPASALRAEDKKRASGESVKVSSELMESLVNLAGETSIFRGRIEQEITDFNFVIDDIGMTIDRARELLRRLDIETEAQISYRYQQAQTEGEEYEDFDPLEMDRYSTLNQISRSLGETVSDLMDLRDSLTDRARDAETLLIQQGRINSELQESLMRTRMVPFSRMVPRLRRIVRQIAGEVGKKAELEIIGADGEMDRTVLERMVPPLEHMLRNAVDHGLETPEQRLAAGKKDTGRITIHLAREGGEVVLRLTDDGKGINLDGVKKRAIERGLMKANAPLTDKEVMQFIFKPGFSTAEKVTQISGRGVGMDVVHSEIKQLGGNVKLHSAPGAGSQFTIRLPFTVSVNRALMVRVGEDLYAIPLTNIEGIVRVSPYELEAYYQPDAPKFEYASQNYAMRYLGRYVHNNPIPNLTSHTKPIPVLLVRGGDHAVALQVDALLGSREVVVKSVGPQLAAVSGISGATIRGDGSVVIILDLSAVIRAEQAQLSMEASLEQDALVSQVREEVNETPLVMVVDDSVTVRKVTSRLLERNGFEVVTAKDGVDAITQLQDIKPDVMLLDIEMPRMDGFEVATLVRHDERLKDTPIIMITSRTGEKHRDRAMSIGVNRYMGKPYQETVLLQTIDELIKQEA</sequence>
<keyword evidence="7" id="KW-0902">Two-component regulatory system</keyword>
<feature type="domain" description="Response regulatory" evidence="13">
    <location>
        <begin position="2044"/>
        <end position="2160"/>
    </location>
</feature>
<dbReference type="InterPro" id="IPR036061">
    <property type="entry name" value="CheW-like_dom_sf"/>
</dbReference>
<keyword evidence="6" id="KW-0418">Kinase</keyword>
<feature type="domain" description="Histidine kinase" evidence="12">
    <location>
        <begin position="1644"/>
        <end position="1877"/>
    </location>
</feature>
<dbReference type="FunFam" id="3.30.565.10:FF:000016">
    <property type="entry name" value="Chemotaxis protein CheA, putative"/>
    <property type="match status" value="1"/>
</dbReference>
<dbReference type="Gene3D" id="3.40.50.2300">
    <property type="match status" value="1"/>
</dbReference>
<dbReference type="InterPro" id="IPR036890">
    <property type="entry name" value="HATPase_C_sf"/>
</dbReference>
<dbReference type="CDD" id="cd00088">
    <property type="entry name" value="HPT"/>
    <property type="match status" value="4"/>
</dbReference>
<evidence type="ECO:0000256" key="1">
    <source>
        <dbReference type="ARBA" id="ARBA00000085"/>
    </source>
</evidence>
<evidence type="ECO:0000259" key="12">
    <source>
        <dbReference type="PROSITE" id="PS50109"/>
    </source>
</evidence>
<feature type="modified residue" description="Phosphohistidine" evidence="9">
    <location>
        <position position="1247"/>
    </location>
</feature>
<dbReference type="PANTHER" id="PTHR43395:SF8">
    <property type="entry name" value="HISTIDINE KINASE"/>
    <property type="match status" value="1"/>
</dbReference>
<dbReference type="GO" id="GO:0000155">
    <property type="term" value="F:phosphorelay sensor kinase activity"/>
    <property type="evidence" value="ECO:0007669"/>
    <property type="project" value="InterPro"/>
</dbReference>
<evidence type="ECO:0000256" key="8">
    <source>
        <dbReference type="ARBA" id="ARBA00035100"/>
    </source>
</evidence>
<dbReference type="CDD" id="cd17546">
    <property type="entry name" value="REC_hyHK_CKI1_RcsC-like"/>
    <property type="match status" value="1"/>
</dbReference>
<reference evidence="17" key="1">
    <citation type="submission" date="2017-08" db="EMBL/GenBank/DDBJ databases">
        <title>Direct submision.</title>
        <authorList>
            <person name="Kim S.-J."/>
            <person name="Rhee S.-K."/>
        </authorList>
    </citation>
    <scope>NUCLEOTIDE SEQUENCE [LARGE SCALE GENOMIC DNA]</scope>
    <source>
        <strain evidence="17">GI5</strain>
    </source>
</reference>
<dbReference type="SMART" id="SM01231">
    <property type="entry name" value="H-kinase_dim"/>
    <property type="match status" value="1"/>
</dbReference>
<dbReference type="InterPro" id="IPR001789">
    <property type="entry name" value="Sig_transdc_resp-reg_receiver"/>
</dbReference>
<dbReference type="Pfam" id="PF02518">
    <property type="entry name" value="HATPase_c"/>
    <property type="match status" value="1"/>
</dbReference>
<protein>
    <recommendedName>
        <fullName evidence="3">Chemotaxis protein CheA</fullName>
        <ecNumber evidence="2">2.7.13.3</ecNumber>
    </recommendedName>
</protein>
<dbReference type="InterPro" id="IPR011006">
    <property type="entry name" value="CheY-like_superfamily"/>
</dbReference>
<dbReference type="Pfam" id="PF00072">
    <property type="entry name" value="Response_reg"/>
    <property type="match status" value="1"/>
</dbReference>
<dbReference type="Gene3D" id="3.30.565.10">
    <property type="entry name" value="Histidine kinase-like ATPase, C-terminal domain"/>
    <property type="match status" value="1"/>
</dbReference>
<dbReference type="OrthoDB" id="9803176at2"/>
<feature type="compositionally biased region" description="Polar residues" evidence="11">
    <location>
        <begin position="1123"/>
        <end position="1133"/>
    </location>
</feature>
<evidence type="ECO:0000313" key="17">
    <source>
        <dbReference type="Proteomes" id="UP000235116"/>
    </source>
</evidence>
<evidence type="ECO:0000256" key="5">
    <source>
        <dbReference type="ARBA" id="ARBA00022679"/>
    </source>
</evidence>
<keyword evidence="5" id="KW-0808">Transferase</keyword>
<dbReference type="SMART" id="SM00260">
    <property type="entry name" value="CheW"/>
    <property type="match status" value="1"/>
</dbReference>
<evidence type="ECO:0000256" key="9">
    <source>
        <dbReference type="PROSITE-ProRule" id="PRU00110"/>
    </source>
</evidence>
<dbReference type="InterPro" id="IPR008207">
    <property type="entry name" value="Sig_transdc_His_kin_Hpt_dom"/>
</dbReference>
<dbReference type="EC" id="2.7.13.3" evidence="2"/>
<dbReference type="Pfam" id="PF01584">
    <property type="entry name" value="CheW"/>
    <property type="match status" value="1"/>
</dbReference>
<evidence type="ECO:0000256" key="6">
    <source>
        <dbReference type="ARBA" id="ARBA00022777"/>
    </source>
</evidence>
<dbReference type="GO" id="GO:0006935">
    <property type="term" value="P:chemotaxis"/>
    <property type="evidence" value="ECO:0007669"/>
    <property type="project" value="InterPro"/>
</dbReference>
<feature type="region of interest" description="Disordered" evidence="11">
    <location>
        <begin position="1106"/>
        <end position="1137"/>
    </location>
</feature>
<evidence type="ECO:0000256" key="10">
    <source>
        <dbReference type="PROSITE-ProRule" id="PRU00169"/>
    </source>
</evidence>